<protein>
    <recommendedName>
        <fullName evidence="3">SEC-C domain-containing protein</fullName>
    </recommendedName>
</protein>
<sequence length="73" mass="8349">MKPSKNAACPCGSGKLYKRCCLLTGGIILTKTSGYKKFNKHLNRYETNLDHHYFTFDYRGCDFLDSKLPSLHT</sequence>
<dbReference type="OrthoDB" id="1284667at2"/>
<dbReference type="Pfam" id="PF02810">
    <property type="entry name" value="SEC-C"/>
    <property type="match status" value="1"/>
</dbReference>
<proteinExistence type="predicted"/>
<dbReference type="RefSeq" id="WP_108686026.1">
    <property type="nucleotide sequence ID" value="NZ_QCYK01000001.1"/>
</dbReference>
<reference evidence="1 2" key="1">
    <citation type="submission" date="2018-04" db="EMBL/GenBank/DDBJ databases">
        <title>Chitinophaga fuyangensis sp. nov., isolated from soil in a chemical factory.</title>
        <authorList>
            <person name="Chen K."/>
        </authorList>
    </citation>
    <scope>NUCLEOTIDE SEQUENCE [LARGE SCALE GENOMIC DNA]</scope>
    <source>
        <strain evidence="1 2">LY-1</strain>
    </source>
</reference>
<gene>
    <name evidence="1" type="ORF">DCC81_08045</name>
</gene>
<organism evidence="1 2">
    <name type="scientific">Chitinophaga parva</name>
    <dbReference type="NCBI Taxonomy" id="2169414"/>
    <lineage>
        <taxon>Bacteria</taxon>
        <taxon>Pseudomonadati</taxon>
        <taxon>Bacteroidota</taxon>
        <taxon>Chitinophagia</taxon>
        <taxon>Chitinophagales</taxon>
        <taxon>Chitinophagaceae</taxon>
        <taxon>Chitinophaga</taxon>
    </lineage>
</organism>
<dbReference type="AlphaFoldDB" id="A0A2T7BNY6"/>
<accession>A0A2T7BNY6</accession>
<dbReference type="SUPFAM" id="SSF103642">
    <property type="entry name" value="Sec-C motif"/>
    <property type="match status" value="1"/>
</dbReference>
<dbReference type="InterPro" id="IPR004027">
    <property type="entry name" value="SEC_C_motif"/>
</dbReference>
<dbReference type="Proteomes" id="UP000244450">
    <property type="component" value="Unassembled WGS sequence"/>
</dbReference>
<evidence type="ECO:0000313" key="1">
    <source>
        <dbReference type="EMBL" id="PUZ29388.1"/>
    </source>
</evidence>
<keyword evidence="2" id="KW-1185">Reference proteome</keyword>
<evidence type="ECO:0000313" key="2">
    <source>
        <dbReference type="Proteomes" id="UP000244450"/>
    </source>
</evidence>
<evidence type="ECO:0008006" key="3">
    <source>
        <dbReference type="Google" id="ProtNLM"/>
    </source>
</evidence>
<comment type="caution">
    <text evidence="1">The sequence shown here is derived from an EMBL/GenBank/DDBJ whole genome shotgun (WGS) entry which is preliminary data.</text>
</comment>
<name>A0A2T7BNY6_9BACT</name>
<dbReference type="EMBL" id="QCYK01000001">
    <property type="protein sequence ID" value="PUZ29388.1"/>
    <property type="molecule type" value="Genomic_DNA"/>
</dbReference>
<dbReference type="Gene3D" id="3.10.450.50">
    <property type="match status" value="1"/>
</dbReference>